<gene>
    <name evidence="2" type="ORF">E1202_17320</name>
</gene>
<dbReference type="AlphaFoldDB" id="A0A4R5BSM7"/>
<sequence length="279" mass="32050">MPLNLPEGKRFAISLGPDLDAQSVWIGTFRSRSQSDLSRGEFGAVVGTPRLLDLFDRYGITTTWCIPTHTVQTFRAQVDQVVDRGHEVAAHGVWHEYVPKLELDEERRLLELQLAQHEKLLGMRPRGYRSPAIDVTDNTLGLLEEYGFDWDSSLQGRDFEPYRPRLVTDIDLEAGNTFGPPCGVLEFPVTWYLDDFPELESFKGNALIQSHDVVLKRWTDTFDFAHERCPGGVMTFTLHPQTIGRAHHILMLERFIEHVLQHDDVWFPTLSQLFDCWSD</sequence>
<dbReference type="PROSITE" id="PS51677">
    <property type="entry name" value="NODB"/>
    <property type="match status" value="1"/>
</dbReference>
<keyword evidence="3" id="KW-1185">Reference proteome</keyword>
<dbReference type="GO" id="GO:0005975">
    <property type="term" value="P:carbohydrate metabolic process"/>
    <property type="evidence" value="ECO:0007669"/>
    <property type="project" value="InterPro"/>
</dbReference>
<dbReference type="InterPro" id="IPR011330">
    <property type="entry name" value="Glyco_hydro/deAcase_b/a-brl"/>
</dbReference>
<dbReference type="GO" id="GO:0016810">
    <property type="term" value="F:hydrolase activity, acting on carbon-nitrogen (but not peptide) bonds"/>
    <property type="evidence" value="ECO:0007669"/>
    <property type="project" value="InterPro"/>
</dbReference>
<evidence type="ECO:0000313" key="2">
    <source>
        <dbReference type="EMBL" id="TDD87074.1"/>
    </source>
</evidence>
<dbReference type="CDD" id="cd10938">
    <property type="entry name" value="CE4_HpPgdA_like"/>
    <property type="match status" value="1"/>
</dbReference>
<dbReference type="EMBL" id="SMLA01000025">
    <property type="protein sequence ID" value="TDD87074.1"/>
    <property type="molecule type" value="Genomic_DNA"/>
</dbReference>
<evidence type="ECO:0000259" key="1">
    <source>
        <dbReference type="PROSITE" id="PS51677"/>
    </source>
</evidence>
<proteinExistence type="predicted"/>
<protein>
    <submittedName>
        <fullName evidence="2">Polysaccharide deacetylase</fullName>
    </submittedName>
</protein>
<feature type="domain" description="NodB homology" evidence="1">
    <location>
        <begin position="34"/>
        <end position="268"/>
    </location>
</feature>
<dbReference type="PANTHER" id="PTHR47561">
    <property type="entry name" value="POLYSACCHARIDE DEACETYLASE FAMILY PROTEIN (AFU_ORTHOLOGUE AFUA_6G05030)"/>
    <property type="match status" value="1"/>
</dbReference>
<evidence type="ECO:0000313" key="3">
    <source>
        <dbReference type="Proteomes" id="UP000294723"/>
    </source>
</evidence>
<dbReference type="RefSeq" id="WP_132684198.1">
    <property type="nucleotide sequence ID" value="NZ_SMLA01000025.1"/>
</dbReference>
<reference evidence="2 3" key="1">
    <citation type="submission" date="2019-03" db="EMBL/GenBank/DDBJ databases">
        <title>Draft genome sequences of novel Actinobacteria.</title>
        <authorList>
            <person name="Sahin N."/>
            <person name="Ay H."/>
            <person name="Saygin H."/>
        </authorList>
    </citation>
    <scope>NUCLEOTIDE SEQUENCE [LARGE SCALE GENOMIC DNA]</scope>
    <source>
        <strain evidence="2 3">5K548</strain>
    </source>
</reference>
<accession>A0A4R5BSM7</accession>
<dbReference type="Pfam" id="PF01522">
    <property type="entry name" value="Polysacc_deac_1"/>
    <property type="match status" value="1"/>
</dbReference>
<dbReference type="SUPFAM" id="SSF88713">
    <property type="entry name" value="Glycoside hydrolase/deacetylase"/>
    <property type="match status" value="1"/>
</dbReference>
<dbReference type="InterPro" id="IPR037950">
    <property type="entry name" value="PgdA-like"/>
</dbReference>
<dbReference type="PANTHER" id="PTHR47561:SF1">
    <property type="entry name" value="POLYSACCHARIDE DEACETYLASE FAMILY PROTEIN (AFU_ORTHOLOGUE AFUA_6G05030)"/>
    <property type="match status" value="1"/>
</dbReference>
<dbReference type="InterPro" id="IPR002509">
    <property type="entry name" value="NODB_dom"/>
</dbReference>
<organism evidence="2 3">
    <name type="scientific">Saccharopolyspora karakumensis</name>
    <dbReference type="NCBI Taxonomy" id="2530386"/>
    <lineage>
        <taxon>Bacteria</taxon>
        <taxon>Bacillati</taxon>
        <taxon>Actinomycetota</taxon>
        <taxon>Actinomycetes</taxon>
        <taxon>Pseudonocardiales</taxon>
        <taxon>Pseudonocardiaceae</taxon>
        <taxon>Saccharopolyspora</taxon>
    </lineage>
</organism>
<comment type="caution">
    <text evidence="2">The sequence shown here is derived from an EMBL/GenBank/DDBJ whole genome shotgun (WGS) entry which is preliminary data.</text>
</comment>
<dbReference type="Proteomes" id="UP000294723">
    <property type="component" value="Unassembled WGS sequence"/>
</dbReference>
<dbReference type="Gene3D" id="3.20.20.370">
    <property type="entry name" value="Glycoside hydrolase/deacetylase"/>
    <property type="match status" value="1"/>
</dbReference>
<name>A0A4R5BSM7_9PSEU</name>